<keyword evidence="3" id="KW-1185">Reference proteome</keyword>
<sequence length="87" mass="9896">MRLASGSWVPFSEGPSTTVSSSNAFADSRLWCEVDSLRKPNRRRFDGFRELVVKEMGKGDEREEDDEEGGAERETAREAMNDLQLRL</sequence>
<name>W1PF77_AMBTC</name>
<gene>
    <name evidence="2" type="ORF">AMTR_s00016p00248150</name>
</gene>
<feature type="region of interest" description="Disordered" evidence="1">
    <location>
        <begin position="1"/>
        <end position="22"/>
    </location>
</feature>
<feature type="compositionally biased region" description="Basic and acidic residues" evidence="1">
    <location>
        <begin position="70"/>
        <end position="80"/>
    </location>
</feature>
<proteinExistence type="predicted"/>
<organism evidence="2 3">
    <name type="scientific">Amborella trichopoda</name>
    <dbReference type="NCBI Taxonomy" id="13333"/>
    <lineage>
        <taxon>Eukaryota</taxon>
        <taxon>Viridiplantae</taxon>
        <taxon>Streptophyta</taxon>
        <taxon>Embryophyta</taxon>
        <taxon>Tracheophyta</taxon>
        <taxon>Spermatophyta</taxon>
        <taxon>Magnoliopsida</taxon>
        <taxon>Amborellales</taxon>
        <taxon>Amborellaceae</taxon>
        <taxon>Amborella</taxon>
    </lineage>
</organism>
<dbReference type="HOGENOM" id="CLU_2486329_0_0_1"/>
<reference evidence="3" key="1">
    <citation type="journal article" date="2013" name="Science">
        <title>The Amborella genome and the evolution of flowering plants.</title>
        <authorList>
            <consortium name="Amborella Genome Project"/>
        </authorList>
    </citation>
    <scope>NUCLEOTIDE SEQUENCE [LARGE SCALE GENOMIC DNA]</scope>
</reference>
<evidence type="ECO:0000313" key="2">
    <source>
        <dbReference type="EMBL" id="ERN06374.1"/>
    </source>
</evidence>
<accession>W1PF77</accession>
<dbReference type="Proteomes" id="UP000017836">
    <property type="component" value="Unassembled WGS sequence"/>
</dbReference>
<feature type="region of interest" description="Disordered" evidence="1">
    <location>
        <begin position="56"/>
        <end position="87"/>
    </location>
</feature>
<protein>
    <submittedName>
        <fullName evidence="2">Uncharacterized protein</fullName>
    </submittedName>
</protein>
<evidence type="ECO:0000313" key="3">
    <source>
        <dbReference type="Proteomes" id="UP000017836"/>
    </source>
</evidence>
<dbReference type="AlphaFoldDB" id="W1PF77"/>
<evidence type="ECO:0000256" key="1">
    <source>
        <dbReference type="SAM" id="MobiDB-lite"/>
    </source>
</evidence>
<dbReference type="EMBL" id="KI393908">
    <property type="protein sequence ID" value="ERN06374.1"/>
    <property type="molecule type" value="Genomic_DNA"/>
</dbReference>
<dbReference type="Gramene" id="ERN06374">
    <property type="protein sequence ID" value="ERN06374"/>
    <property type="gene ID" value="AMTR_s00016p00248150"/>
</dbReference>